<dbReference type="Gene3D" id="3.40.50.150">
    <property type="entry name" value="Vaccinia Virus protein VP39"/>
    <property type="match status" value="1"/>
</dbReference>
<protein>
    <recommendedName>
        <fullName evidence="4">Protein-L-isoaspartate O-methyltransferase</fullName>
        <ecNumber evidence="3">2.1.1.77</ecNumber>
    </recommendedName>
    <alternativeName>
        <fullName evidence="11">L-isoaspartyl protein carboxyl methyltransferase</fullName>
    </alternativeName>
    <alternativeName>
        <fullName evidence="9">Protein L-isoaspartyl methyltransferase</fullName>
    </alternativeName>
    <alternativeName>
        <fullName evidence="10">Protein-beta-aspartate methyltransferase</fullName>
    </alternativeName>
</protein>
<evidence type="ECO:0000256" key="4">
    <source>
        <dbReference type="ARBA" id="ARBA00013346"/>
    </source>
</evidence>
<keyword evidence="13" id="KW-1185">Reference proteome</keyword>
<evidence type="ECO:0000256" key="6">
    <source>
        <dbReference type="ARBA" id="ARBA00022603"/>
    </source>
</evidence>
<comment type="caution">
    <text evidence="12">The sequence shown here is derived from an EMBL/GenBank/DDBJ whole genome shotgun (WGS) entry which is preliminary data.</text>
</comment>
<organism evidence="12 13">
    <name type="scientific">Frankia nepalensis</name>
    <dbReference type="NCBI Taxonomy" id="1836974"/>
    <lineage>
        <taxon>Bacteria</taxon>
        <taxon>Bacillati</taxon>
        <taxon>Actinomycetota</taxon>
        <taxon>Actinomycetes</taxon>
        <taxon>Frankiales</taxon>
        <taxon>Frankiaceae</taxon>
        <taxon>Frankia</taxon>
    </lineage>
</organism>
<dbReference type="GO" id="GO:0032259">
    <property type="term" value="P:methylation"/>
    <property type="evidence" value="ECO:0007669"/>
    <property type="project" value="UniProtKB-KW"/>
</dbReference>
<gene>
    <name evidence="12" type="primary">fxlM</name>
    <name evidence="12" type="ORF">I7412_17995</name>
</gene>
<dbReference type="PANTHER" id="PTHR11579:SF0">
    <property type="entry name" value="PROTEIN-L-ISOASPARTATE(D-ASPARTATE) O-METHYLTRANSFERASE"/>
    <property type="match status" value="1"/>
</dbReference>
<dbReference type="EMBL" id="JAEACQ010000203">
    <property type="protein sequence ID" value="MBL7629013.1"/>
    <property type="molecule type" value="Genomic_DNA"/>
</dbReference>
<keyword evidence="5" id="KW-0963">Cytoplasm</keyword>
<evidence type="ECO:0000256" key="9">
    <source>
        <dbReference type="ARBA" id="ARBA00030757"/>
    </source>
</evidence>
<dbReference type="InterPro" id="IPR029063">
    <property type="entry name" value="SAM-dependent_MTases_sf"/>
</dbReference>
<proteinExistence type="inferred from homology"/>
<dbReference type="GO" id="GO:0005737">
    <property type="term" value="C:cytoplasm"/>
    <property type="evidence" value="ECO:0007669"/>
    <property type="project" value="UniProtKB-SubCell"/>
</dbReference>
<dbReference type="SUPFAM" id="SSF53335">
    <property type="entry name" value="S-adenosyl-L-methionine-dependent methyltransferases"/>
    <property type="match status" value="1"/>
</dbReference>
<evidence type="ECO:0000256" key="8">
    <source>
        <dbReference type="ARBA" id="ARBA00022691"/>
    </source>
</evidence>
<evidence type="ECO:0000256" key="3">
    <source>
        <dbReference type="ARBA" id="ARBA00011890"/>
    </source>
</evidence>
<sequence length="423" mass="45569">MTDLDSAGSATAPADDIERAGVLRAGMVRAIAAWHEQVGLPLPSRVREVLLRVPRHLFTPGVSLEQAYADESIVTKRNVDGIDISAVSAPKAISGMLAQCGDLTGARVLEIGSGGCNAAMLRELVGPAGEVTTVDIDAEVVARARACLDRAGYGNVRTLRVDGEFGVPEHAPYDLIMITVGAWDVAPAYREQLVEGGLLVLPLRTRGLTRSWALRRRGDRLESVSQIMCGFVPMQGVGAHDIRSVQLHEAGVTLMLDELGPVDTDGLGEALDSPRAEVWSGVTIDRHEWFADQDLWLLTMPEFCRLVATQDAVDQDVVRPSWRIATPALAAGGSLAYRARFRLVDEARGLYEFGTCGHGPDGARLAERLAEEIRVWDRDHRGGPGPTLTVLPLGDAPAGETPDGFVLKKRHSALVMSWPGTDR</sequence>
<dbReference type="Proteomes" id="UP000604475">
    <property type="component" value="Unassembled WGS sequence"/>
</dbReference>
<dbReference type="CDD" id="cd02440">
    <property type="entry name" value="AdoMet_MTases"/>
    <property type="match status" value="1"/>
</dbReference>
<dbReference type="PANTHER" id="PTHR11579">
    <property type="entry name" value="PROTEIN-L-ISOASPARTATE O-METHYLTRANSFERASE"/>
    <property type="match status" value="1"/>
</dbReference>
<dbReference type="GO" id="GO:0004719">
    <property type="term" value="F:protein-L-isoaspartate (D-aspartate) O-methyltransferase activity"/>
    <property type="evidence" value="ECO:0007669"/>
    <property type="project" value="UniProtKB-EC"/>
</dbReference>
<dbReference type="NCBIfam" id="TIGR04364">
    <property type="entry name" value="methyltran_FxLD"/>
    <property type="match status" value="1"/>
</dbReference>
<dbReference type="EC" id="2.1.1.77" evidence="3"/>
<evidence type="ECO:0000256" key="1">
    <source>
        <dbReference type="ARBA" id="ARBA00004496"/>
    </source>
</evidence>
<evidence type="ECO:0000256" key="11">
    <source>
        <dbReference type="ARBA" id="ARBA00031350"/>
    </source>
</evidence>
<keyword evidence="7" id="KW-0808">Transferase</keyword>
<keyword evidence="8" id="KW-0949">S-adenosyl-L-methionine</keyword>
<comment type="similarity">
    <text evidence="2">Belongs to the methyltransferase superfamily. L-isoaspartyl/D-aspartyl protein methyltransferase family.</text>
</comment>
<dbReference type="Pfam" id="PF01135">
    <property type="entry name" value="PCMT"/>
    <property type="match status" value="1"/>
</dbReference>
<keyword evidence="6 12" id="KW-0489">Methyltransferase</keyword>
<evidence type="ECO:0000256" key="5">
    <source>
        <dbReference type="ARBA" id="ARBA00022490"/>
    </source>
</evidence>
<evidence type="ECO:0000313" key="12">
    <source>
        <dbReference type="EMBL" id="MBL7629013.1"/>
    </source>
</evidence>
<comment type="subcellular location">
    <subcellularLocation>
        <location evidence="1">Cytoplasm</location>
    </subcellularLocation>
</comment>
<dbReference type="InterPro" id="IPR027573">
    <property type="entry name" value="Methyltran_FxLD"/>
</dbReference>
<name>A0A937RBC7_9ACTN</name>
<evidence type="ECO:0000313" key="13">
    <source>
        <dbReference type="Proteomes" id="UP000604475"/>
    </source>
</evidence>
<accession>A0A937RBC7</accession>
<dbReference type="AlphaFoldDB" id="A0A937RBC7"/>
<dbReference type="InterPro" id="IPR000682">
    <property type="entry name" value="PCMT"/>
</dbReference>
<evidence type="ECO:0000256" key="2">
    <source>
        <dbReference type="ARBA" id="ARBA00005369"/>
    </source>
</evidence>
<evidence type="ECO:0000256" key="7">
    <source>
        <dbReference type="ARBA" id="ARBA00022679"/>
    </source>
</evidence>
<evidence type="ECO:0000256" key="10">
    <source>
        <dbReference type="ARBA" id="ARBA00031323"/>
    </source>
</evidence>
<reference evidence="12" key="1">
    <citation type="submission" date="2020-12" db="EMBL/GenBank/DDBJ databases">
        <title>Genomic characterization of non-nitrogen-fixing Frankia strains.</title>
        <authorList>
            <person name="Carlos-Shanley C."/>
            <person name="Guerra T."/>
            <person name="Hahn D."/>
        </authorList>
    </citation>
    <scope>NUCLEOTIDE SEQUENCE</scope>
    <source>
        <strain evidence="12">CN6</strain>
    </source>
</reference>
<dbReference type="RefSeq" id="WP_203003963.1">
    <property type="nucleotide sequence ID" value="NZ_JADWYU010000179.1"/>
</dbReference>